<evidence type="ECO:0000259" key="7">
    <source>
        <dbReference type="SMART" id="SM00644"/>
    </source>
</evidence>
<evidence type="ECO:0000256" key="2">
    <source>
        <dbReference type="ARBA" id="ARBA00011901"/>
    </source>
</evidence>
<evidence type="ECO:0000256" key="5">
    <source>
        <dbReference type="ARBA" id="ARBA00022801"/>
    </source>
</evidence>
<keyword evidence="4" id="KW-0081">Bacteriolytic enzyme</keyword>
<proteinExistence type="predicted"/>
<accession>A0A8S5QV42</accession>
<comment type="catalytic activity">
    <reaction evidence="1">
        <text>Hydrolyzes the link between N-acetylmuramoyl residues and L-amino acid residues in certain cell-wall glycopeptides.</text>
        <dbReference type="EC" id="3.5.1.28"/>
    </reaction>
</comment>
<dbReference type="Pfam" id="PF16775">
    <property type="entry name" value="ZoocinA_TRD"/>
    <property type="match status" value="1"/>
</dbReference>
<feature type="domain" description="N-acetylmuramoyl-L-alanine amidase" evidence="7">
    <location>
        <begin position="178"/>
        <end position="307"/>
    </location>
</feature>
<dbReference type="PANTHER" id="PTHR30417">
    <property type="entry name" value="N-ACETYLMURAMOYL-L-ALANINE AMIDASE AMID"/>
    <property type="match status" value="1"/>
</dbReference>
<evidence type="ECO:0000256" key="3">
    <source>
        <dbReference type="ARBA" id="ARBA00022529"/>
    </source>
</evidence>
<dbReference type="Pfam" id="PF01510">
    <property type="entry name" value="Amidase_2"/>
    <property type="match status" value="1"/>
</dbReference>
<evidence type="ECO:0000256" key="1">
    <source>
        <dbReference type="ARBA" id="ARBA00001561"/>
    </source>
</evidence>
<keyword evidence="3" id="KW-0929">Antimicrobial</keyword>
<dbReference type="GO" id="GO:0008745">
    <property type="term" value="F:N-acetylmuramoyl-L-alanine amidase activity"/>
    <property type="evidence" value="ECO:0007669"/>
    <property type="project" value="UniProtKB-EC"/>
</dbReference>
<dbReference type="InterPro" id="IPR051206">
    <property type="entry name" value="NAMLAA_amidase_2"/>
</dbReference>
<dbReference type="InterPro" id="IPR002502">
    <property type="entry name" value="Amidase_domain"/>
</dbReference>
<dbReference type="Gene3D" id="3.40.80.10">
    <property type="entry name" value="Peptidoglycan recognition protein-like"/>
    <property type="match status" value="1"/>
</dbReference>
<keyword evidence="5" id="KW-0378">Hydrolase</keyword>
<dbReference type="Gene3D" id="3.90.1720.10">
    <property type="entry name" value="endopeptidase domain like (from Nostoc punctiforme)"/>
    <property type="match status" value="1"/>
</dbReference>
<dbReference type="GO" id="GO:0009254">
    <property type="term" value="P:peptidoglycan turnover"/>
    <property type="evidence" value="ECO:0007669"/>
    <property type="project" value="TreeGrafter"/>
</dbReference>
<name>A0A8S5QV42_9CAUD</name>
<dbReference type="CDD" id="cd06583">
    <property type="entry name" value="PGRP"/>
    <property type="match status" value="1"/>
</dbReference>
<dbReference type="SMART" id="SM00644">
    <property type="entry name" value="Ami_2"/>
    <property type="match status" value="1"/>
</dbReference>
<protein>
    <recommendedName>
        <fullName evidence="2">N-acetylmuramoyl-L-alanine amidase</fullName>
        <ecNumber evidence="2">3.5.1.28</ecNumber>
    </recommendedName>
</protein>
<dbReference type="InterPro" id="IPR031898">
    <property type="entry name" value="ZoocinA_TRD"/>
</dbReference>
<dbReference type="Gene3D" id="2.40.50.670">
    <property type="match status" value="1"/>
</dbReference>
<keyword evidence="6" id="KW-0961">Cell wall biogenesis/degradation</keyword>
<dbReference type="EC" id="3.5.1.28" evidence="2"/>
<dbReference type="EMBL" id="BK015743">
    <property type="protein sequence ID" value="DAE22920.1"/>
    <property type="molecule type" value="Genomic_DNA"/>
</dbReference>
<reference evidence="8" key="1">
    <citation type="journal article" date="2021" name="Proc. Natl. Acad. Sci. U.S.A.">
        <title>A Catalog of Tens of Thousands of Viruses from Human Metagenomes Reveals Hidden Associations with Chronic Diseases.</title>
        <authorList>
            <person name="Tisza M.J."/>
            <person name="Buck C.B."/>
        </authorList>
    </citation>
    <scope>NUCLEOTIDE SEQUENCE</scope>
    <source>
        <strain evidence="8">CtzSN25</strain>
    </source>
</reference>
<evidence type="ECO:0000256" key="4">
    <source>
        <dbReference type="ARBA" id="ARBA00022638"/>
    </source>
</evidence>
<sequence>MDYKTFKSKWTDRGTDVDGSFGFQCWDLYAQWCKENGVPYANCTVSGYVKDLWEQRRTNGILKYFDEVEILEEGDVTVFMEVAGWTPVSHVALFDHDAGGGFGWFLGQNQGSQLTNPAGGSSANLVKLPYSATYPTAFRLKKKATQAKPQGGNTTVAVPTKNINGEIYSGLITGVDPNPMNCDSNRTKIDTILIHHNATTNDAVARHTWYVSSGHGTSAHYQVTPDKIWGCVGENYVAYHAGNYPVNQRSIGIEHLNNTGAPTWTIAEETYRNSAKLIRDICERYGIPIDNQHIIGHRVVAQTQCPGGIDIDRLVAMARGAEYVTPSKATPKPSAPGKMQHAYRVDDLKYVHGLWQVYCKELVPTAFNYKDNGIAVEDIIITDKNGAKLPDQMTHVGDYFVFDQTATGDTGVGGVGDGNYYWRKFKLRTSGEIWLSAWNLNHLLFG</sequence>
<dbReference type="PANTHER" id="PTHR30417:SF1">
    <property type="entry name" value="N-ACETYLMURAMOYL-L-ALANINE AMIDASE AMID"/>
    <property type="match status" value="1"/>
</dbReference>
<dbReference type="GO" id="GO:0042742">
    <property type="term" value="P:defense response to bacterium"/>
    <property type="evidence" value="ECO:0007669"/>
    <property type="project" value="UniProtKB-KW"/>
</dbReference>
<dbReference type="GO" id="GO:0009253">
    <property type="term" value="P:peptidoglycan catabolic process"/>
    <property type="evidence" value="ECO:0007669"/>
    <property type="project" value="InterPro"/>
</dbReference>
<evidence type="ECO:0000313" key="8">
    <source>
        <dbReference type="EMBL" id="DAE22920.1"/>
    </source>
</evidence>
<dbReference type="SUPFAM" id="SSF55846">
    <property type="entry name" value="N-acetylmuramoyl-L-alanine amidase-like"/>
    <property type="match status" value="1"/>
</dbReference>
<dbReference type="GO" id="GO:0071555">
    <property type="term" value="P:cell wall organization"/>
    <property type="evidence" value="ECO:0007669"/>
    <property type="project" value="UniProtKB-KW"/>
</dbReference>
<dbReference type="InterPro" id="IPR036505">
    <property type="entry name" value="Amidase/PGRP_sf"/>
</dbReference>
<dbReference type="GO" id="GO:0001897">
    <property type="term" value="P:symbiont-mediated cytolysis of host cell"/>
    <property type="evidence" value="ECO:0007669"/>
    <property type="project" value="UniProtKB-ARBA"/>
</dbReference>
<dbReference type="InterPro" id="IPR038263">
    <property type="entry name" value="Lytic_exo_TRD_sf"/>
</dbReference>
<organism evidence="8">
    <name type="scientific">Siphoviridae sp. ctzSN25</name>
    <dbReference type="NCBI Taxonomy" id="2826529"/>
    <lineage>
        <taxon>Viruses</taxon>
        <taxon>Duplodnaviria</taxon>
        <taxon>Heunggongvirae</taxon>
        <taxon>Uroviricota</taxon>
        <taxon>Caudoviricetes</taxon>
    </lineage>
</organism>
<evidence type="ECO:0000256" key="6">
    <source>
        <dbReference type="ARBA" id="ARBA00023316"/>
    </source>
</evidence>